<reference evidence="1 2" key="1">
    <citation type="submission" date="2017-06" db="EMBL/GenBank/DDBJ databases">
        <authorList>
            <person name="Kim H.J."/>
            <person name="Triplett B.A."/>
        </authorList>
    </citation>
    <scope>NUCLEOTIDE SEQUENCE [LARGE SCALE GENOMIC DNA]</scope>
    <source>
        <strain evidence="1 2">DSM 25597</strain>
    </source>
</reference>
<accession>A0A239A884</accession>
<sequence>MYQNKIRLFFQEDSSLEGENWETHMETFVVMLYYAYQIDSVNTRELFKATTSTWEYLASFNLPLNGIEYGTTEGTWAYLPLADLTTVITFISNQLLPILQTEMNNGDRQPLLERWGIEGVNFESYLFQIGDFFSEIVVDTHNEMDEIPVDLYRRFDSLKDFFQLGIDNNQRYLVYKK</sequence>
<evidence type="ECO:0000313" key="2">
    <source>
        <dbReference type="Proteomes" id="UP000198379"/>
    </source>
</evidence>
<dbReference type="EMBL" id="FZNY01000004">
    <property type="protein sequence ID" value="SNR91652.1"/>
    <property type="molecule type" value="Genomic_DNA"/>
</dbReference>
<dbReference type="AlphaFoldDB" id="A0A239A884"/>
<gene>
    <name evidence="1" type="ORF">SAMN06265376_104213</name>
</gene>
<proteinExistence type="predicted"/>
<keyword evidence="2" id="KW-1185">Reference proteome</keyword>
<evidence type="ECO:0000313" key="1">
    <source>
        <dbReference type="EMBL" id="SNR91652.1"/>
    </source>
</evidence>
<organism evidence="1 2">
    <name type="scientific">Dokdonia pacifica</name>
    <dbReference type="NCBI Taxonomy" id="1627892"/>
    <lineage>
        <taxon>Bacteria</taxon>
        <taxon>Pseudomonadati</taxon>
        <taxon>Bacteroidota</taxon>
        <taxon>Flavobacteriia</taxon>
        <taxon>Flavobacteriales</taxon>
        <taxon>Flavobacteriaceae</taxon>
        <taxon>Dokdonia</taxon>
    </lineage>
</organism>
<protein>
    <submittedName>
        <fullName evidence="1">Uncharacterized protein</fullName>
    </submittedName>
</protein>
<dbReference type="Proteomes" id="UP000198379">
    <property type="component" value="Unassembled WGS sequence"/>
</dbReference>
<dbReference type="RefSeq" id="WP_089372025.1">
    <property type="nucleotide sequence ID" value="NZ_BMEP01000007.1"/>
</dbReference>
<name>A0A239A884_9FLAO</name>